<dbReference type="Gene3D" id="3.20.20.100">
    <property type="entry name" value="NADP-dependent oxidoreductase domain"/>
    <property type="match status" value="1"/>
</dbReference>
<dbReference type="EMBL" id="JBBJCI010000223">
    <property type="protein sequence ID" value="KAK7239569.1"/>
    <property type="molecule type" value="Genomic_DNA"/>
</dbReference>
<proteinExistence type="predicted"/>
<evidence type="ECO:0000313" key="3">
    <source>
        <dbReference type="Proteomes" id="UP001363151"/>
    </source>
</evidence>
<name>A0ABR1FVL8_AURAN</name>
<dbReference type="SUPFAM" id="SSF51430">
    <property type="entry name" value="NAD(P)-linked oxidoreductase"/>
    <property type="match status" value="1"/>
</dbReference>
<dbReference type="PANTHER" id="PTHR43638:SF3">
    <property type="entry name" value="ALDEHYDE REDUCTASE"/>
    <property type="match status" value="1"/>
</dbReference>
<evidence type="ECO:0000259" key="1">
    <source>
        <dbReference type="Pfam" id="PF00248"/>
    </source>
</evidence>
<keyword evidence="3" id="KW-1185">Reference proteome</keyword>
<dbReference type="InterPro" id="IPR020471">
    <property type="entry name" value="AKR"/>
</dbReference>
<gene>
    <name evidence="2" type="ORF">SO694_00028116</name>
</gene>
<feature type="domain" description="NADP-dependent oxidoreductase" evidence="1">
    <location>
        <begin position="1"/>
        <end position="264"/>
    </location>
</feature>
<reference evidence="2 3" key="1">
    <citation type="submission" date="2024-03" db="EMBL/GenBank/DDBJ databases">
        <title>Aureococcus anophagefferens CCMP1851 and Kratosvirus quantuckense: Draft genome of a second virus-susceptible host strain in the model system.</title>
        <authorList>
            <person name="Chase E."/>
            <person name="Truchon A.R."/>
            <person name="Schepens W."/>
            <person name="Wilhelm S.W."/>
        </authorList>
    </citation>
    <scope>NUCLEOTIDE SEQUENCE [LARGE SCALE GENOMIC DNA]</scope>
    <source>
        <strain evidence="2 3">CCMP1851</strain>
    </source>
</reference>
<sequence>MGIGCNKWGTGPAKFDAGALEATYVAALDAGVTLFNTAQAYPTSEACLGGLRARTRRPAFVVSKFNSLAAAPQALVASLRDSLDALGAAKVDGFLVHFPRGDLAALADGLAAAVGAGLVDHVGCSNFGERALRRLHGLLAERGVPLRFNEIEFSLLRRKPETDGLLACCAELGVTVLAWAPLASGRLGASHANDVANPKARPLLRALEVVAEKTGRTTTQVALNWCICKGVVPIPGARTKAQAEENCGAASFRLSKAEVVALDAYALDGEGFYRDPDAILCFLGLRPPRLLRPLLAALVRVALFVAAALLPLQPDGA</sequence>
<dbReference type="InterPro" id="IPR036812">
    <property type="entry name" value="NAD(P)_OxRdtase_dom_sf"/>
</dbReference>
<dbReference type="InterPro" id="IPR023210">
    <property type="entry name" value="NADP_OxRdtase_dom"/>
</dbReference>
<protein>
    <submittedName>
        <fullName evidence="2">Aldo-keto reductase</fullName>
    </submittedName>
</protein>
<comment type="caution">
    <text evidence="2">The sequence shown here is derived from an EMBL/GenBank/DDBJ whole genome shotgun (WGS) entry which is preliminary data.</text>
</comment>
<dbReference type="PRINTS" id="PR00069">
    <property type="entry name" value="ALDKETRDTASE"/>
</dbReference>
<dbReference type="Proteomes" id="UP001363151">
    <property type="component" value="Unassembled WGS sequence"/>
</dbReference>
<organism evidence="2 3">
    <name type="scientific">Aureococcus anophagefferens</name>
    <name type="common">Harmful bloom alga</name>
    <dbReference type="NCBI Taxonomy" id="44056"/>
    <lineage>
        <taxon>Eukaryota</taxon>
        <taxon>Sar</taxon>
        <taxon>Stramenopiles</taxon>
        <taxon>Ochrophyta</taxon>
        <taxon>Pelagophyceae</taxon>
        <taxon>Pelagomonadales</taxon>
        <taxon>Pelagomonadaceae</taxon>
        <taxon>Aureococcus</taxon>
    </lineage>
</organism>
<dbReference type="PANTHER" id="PTHR43638">
    <property type="entry name" value="OXIDOREDUCTASE, ALDO/KETO REDUCTASE FAMILY PROTEIN"/>
    <property type="match status" value="1"/>
</dbReference>
<dbReference type="Pfam" id="PF00248">
    <property type="entry name" value="Aldo_ket_red"/>
    <property type="match status" value="1"/>
</dbReference>
<accession>A0ABR1FVL8</accession>
<evidence type="ECO:0000313" key="2">
    <source>
        <dbReference type="EMBL" id="KAK7239569.1"/>
    </source>
</evidence>